<keyword evidence="1 3" id="KW-0378">Hydrolase</keyword>
<reference evidence="3" key="1">
    <citation type="submission" date="2021-04" db="EMBL/GenBank/DDBJ databases">
        <title>Isolation of p-tert-butylphenol degrading bacteria Sphingobium phenoxybenzoativorans Tas13 from active sludge.</title>
        <authorList>
            <person name="Li Y."/>
        </authorList>
    </citation>
    <scope>NUCLEOTIDE SEQUENCE</scope>
    <source>
        <strain evidence="3">Tas13</strain>
    </source>
</reference>
<feature type="domain" description="Isochorismatase-like" evidence="2">
    <location>
        <begin position="11"/>
        <end position="185"/>
    </location>
</feature>
<evidence type="ECO:0000313" key="3">
    <source>
        <dbReference type="EMBL" id="QUT06702.1"/>
    </source>
</evidence>
<dbReference type="InterPro" id="IPR000868">
    <property type="entry name" value="Isochorismatase-like_dom"/>
</dbReference>
<dbReference type="RefSeq" id="WP_212610017.1">
    <property type="nucleotide sequence ID" value="NZ_CP073910.1"/>
</dbReference>
<dbReference type="AlphaFoldDB" id="A0A975Q2Q3"/>
<dbReference type="SUPFAM" id="SSF52499">
    <property type="entry name" value="Isochorismatase-like hydrolases"/>
    <property type="match status" value="1"/>
</dbReference>
<proteinExistence type="predicted"/>
<dbReference type="PANTHER" id="PTHR43540">
    <property type="entry name" value="PEROXYUREIDOACRYLATE/UREIDOACRYLATE AMIDOHYDROLASE-RELATED"/>
    <property type="match status" value="1"/>
</dbReference>
<dbReference type="EMBL" id="CP073910">
    <property type="protein sequence ID" value="QUT06702.1"/>
    <property type="molecule type" value="Genomic_DNA"/>
</dbReference>
<accession>A0A975Q2Q3</accession>
<evidence type="ECO:0000256" key="1">
    <source>
        <dbReference type="ARBA" id="ARBA00022801"/>
    </source>
</evidence>
<dbReference type="Gene3D" id="3.40.50.850">
    <property type="entry name" value="Isochorismatase-like"/>
    <property type="match status" value="1"/>
</dbReference>
<dbReference type="Proteomes" id="UP000681425">
    <property type="component" value="Chromosome"/>
</dbReference>
<dbReference type="InterPro" id="IPR036380">
    <property type="entry name" value="Isochorismatase-like_sf"/>
</dbReference>
<dbReference type="KEGG" id="spph:KFK14_04470"/>
<keyword evidence="4" id="KW-1185">Reference proteome</keyword>
<dbReference type="InterPro" id="IPR050272">
    <property type="entry name" value="Isochorismatase-like_hydrls"/>
</dbReference>
<evidence type="ECO:0000313" key="4">
    <source>
        <dbReference type="Proteomes" id="UP000681425"/>
    </source>
</evidence>
<sequence length="192" mass="20793">MVDTVFDPATTALVAIDLQHGIVNLEAVPHKSSDVVANTAKIAKALRDKGGVAIFVRVTNSEDGADALSPTTDIVPPVAPPRPSYWAELVPKLNIKDGDIIVTKRQWGAFYGTDLEMHLRRRGIKTIILTGIATNIGVESTARDAYERGFDQIFVEDATSALNAEAHKHSFTLFGRMGRVRSTEQVLDVLAG</sequence>
<dbReference type="Pfam" id="PF00857">
    <property type="entry name" value="Isochorismatase"/>
    <property type="match status" value="1"/>
</dbReference>
<dbReference type="GO" id="GO:0016787">
    <property type="term" value="F:hydrolase activity"/>
    <property type="evidence" value="ECO:0007669"/>
    <property type="project" value="UniProtKB-KW"/>
</dbReference>
<dbReference type="PANTHER" id="PTHR43540:SF7">
    <property type="entry name" value="ISOCHORISMATASE FAMILY PROTEIN YECD"/>
    <property type="match status" value="1"/>
</dbReference>
<organism evidence="3 4">
    <name type="scientific">Sphingobium phenoxybenzoativorans</name>
    <dbReference type="NCBI Taxonomy" id="1592790"/>
    <lineage>
        <taxon>Bacteria</taxon>
        <taxon>Pseudomonadati</taxon>
        <taxon>Pseudomonadota</taxon>
        <taxon>Alphaproteobacteria</taxon>
        <taxon>Sphingomonadales</taxon>
        <taxon>Sphingomonadaceae</taxon>
        <taxon>Sphingobium</taxon>
    </lineage>
</organism>
<gene>
    <name evidence="3" type="ORF">KFK14_04470</name>
</gene>
<evidence type="ECO:0000259" key="2">
    <source>
        <dbReference type="Pfam" id="PF00857"/>
    </source>
</evidence>
<name>A0A975Q2Q3_9SPHN</name>
<dbReference type="CDD" id="cd00431">
    <property type="entry name" value="cysteine_hydrolases"/>
    <property type="match status" value="1"/>
</dbReference>
<protein>
    <submittedName>
        <fullName evidence="3">Hydrolase</fullName>
    </submittedName>
</protein>
<dbReference type="NCBIfam" id="NF008517">
    <property type="entry name" value="PRK11440.1"/>
    <property type="match status" value="1"/>
</dbReference>